<name>A0A3P6FBM8_BRAOL</name>
<dbReference type="EMBL" id="LR031878">
    <property type="protein sequence ID" value="VDD50198.1"/>
    <property type="molecule type" value="Genomic_DNA"/>
</dbReference>
<accession>A0A3P6FBM8</accession>
<keyword evidence="1" id="KW-1133">Transmembrane helix</keyword>
<evidence type="ECO:0000256" key="1">
    <source>
        <dbReference type="SAM" id="Phobius"/>
    </source>
</evidence>
<feature type="transmembrane region" description="Helical" evidence="1">
    <location>
        <begin position="69"/>
        <end position="88"/>
    </location>
</feature>
<keyword evidence="1" id="KW-0472">Membrane</keyword>
<evidence type="ECO:0000313" key="2">
    <source>
        <dbReference type="EMBL" id="VDD50198.1"/>
    </source>
</evidence>
<keyword evidence="1" id="KW-0812">Transmembrane</keyword>
<reference evidence="2" key="1">
    <citation type="submission" date="2018-11" db="EMBL/GenBank/DDBJ databases">
        <authorList>
            <consortium name="Genoscope - CEA"/>
            <person name="William W."/>
        </authorList>
    </citation>
    <scope>NUCLEOTIDE SEQUENCE</scope>
</reference>
<gene>
    <name evidence="2" type="ORF">BOLC1T02587H</name>
</gene>
<dbReference type="AlphaFoldDB" id="A0A3P6FBM8"/>
<protein>
    <submittedName>
        <fullName evidence="2">Uncharacterized protein</fullName>
    </submittedName>
</protein>
<proteinExistence type="predicted"/>
<organism evidence="2">
    <name type="scientific">Brassica oleracea</name>
    <name type="common">Wild cabbage</name>
    <dbReference type="NCBI Taxonomy" id="3712"/>
    <lineage>
        <taxon>Eukaryota</taxon>
        <taxon>Viridiplantae</taxon>
        <taxon>Streptophyta</taxon>
        <taxon>Embryophyta</taxon>
        <taxon>Tracheophyta</taxon>
        <taxon>Spermatophyta</taxon>
        <taxon>Magnoliopsida</taxon>
        <taxon>eudicotyledons</taxon>
        <taxon>Gunneridae</taxon>
        <taxon>Pentapetalae</taxon>
        <taxon>rosids</taxon>
        <taxon>malvids</taxon>
        <taxon>Brassicales</taxon>
        <taxon>Brassicaceae</taxon>
        <taxon>Brassiceae</taxon>
        <taxon>Brassica</taxon>
    </lineage>
</organism>
<sequence>MAQDILLQREITLMELDNIIFLLSLFFMDIWLEGLTTGLKVVLEWEPQVSQDQISLAFIAVAGAPKERFASNFVGWMVSLFLVLLLLVNNLNAYKCKTTSLHLCLIIFKTSFIELQTFKDLTVDFSIFFSFNLKLGFYGYFLLNKQEKLWLWAFWILGNTKPEPKLIKISE</sequence>
<feature type="transmembrane region" description="Helical" evidence="1">
    <location>
        <begin position="125"/>
        <end position="143"/>
    </location>
</feature>